<accession>E7RZX5</accession>
<evidence type="ECO:0000256" key="1">
    <source>
        <dbReference type="SAM" id="MobiDB-lite"/>
    </source>
</evidence>
<dbReference type="HOGENOM" id="CLU_322831_0_0_4"/>
<name>E7RZX5_9BURK</name>
<dbReference type="Proteomes" id="UP000011021">
    <property type="component" value="Unassembled WGS sequence"/>
</dbReference>
<dbReference type="STRING" id="887898.HMPREF0551_2239"/>
<protein>
    <submittedName>
        <fullName evidence="2">Uncharacterized protein</fullName>
    </submittedName>
</protein>
<organism evidence="2 3">
    <name type="scientific">Lautropia mirabilis ATCC 51599</name>
    <dbReference type="NCBI Taxonomy" id="887898"/>
    <lineage>
        <taxon>Bacteria</taxon>
        <taxon>Pseudomonadati</taxon>
        <taxon>Pseudomonadota</taxon>
        <taxon>Betaproteobacteria</taxon>
        <taxon>Burkholderiales</taxon>
        <taxon>Burkholderiaceae</taxon>
        <taxon>Lautropia</taxon>
    </lineage>
</organism>
<evidence type="ECO:0000313" key="3">
    <source>
        <dbReference type="Proteomes" id="UP000011021"/>
    </source>
</evidence>
<evidence type="ECO:0000313" key="2">
    <source>
        <dbReference type="EMBL" id="EFV94124.1"/>
    </source>
</evidence>
<feature type="region of interest" description="Disordered" evidence="1">
    <location>
        <begin position="46"/>
        <end position="85"/>
    </location>
</feature>
<dbReference type="InterPro" id="IPR011044">
    <property type="entry name" value="Quino_amine_DH_bsu"/>
</dbReference>
<feature type="compositionally biased region" description="Low complexity" evidence="1">
    <location>
        <begin position="410"/>
        <end position="429"/>
    </location>
</feature>
<comment type="caution">
    <text evidence="2">The sequence shown here is derived from an EMBL/GenBank/DDBJ whole genome shotgun (WGS) entry which is preliminary data.</text>
</comment>
<reference evidence="2 3" key="1">
    <citation type="submission" date="2010-12" db="EMBL/GenBank/DDBJ databases">
        <authorList>
            <person name="Muzny D."/>
            <person name="Qin X."/>
            <person name="Deng J."/>
            <person name="Jiang H."/>
            <person name="Liu Y."/>
            <person name="Qu J."/>
            <person name="Song X.-Z."/>
            <person name="Zhang L."/>
            <person name="Thornton R."/>
            <person name="Coyle M."/>
            <person name="Francisco L."/>
            <person name="Jackson L."/>
            <person name="Javaid M."/>
            <person name="Korchina V."/>
            <person name="Kovar C."/>
            <person name="Mata R."/>
            <person name="Mathew T."/>
            <person name="Ngo R."/>
            <person name="Nguyen L."/>
            <person name="Nguyen N."/>
            <person name="Okwuonu G."/>
            <person name="Ongeri F."/>
            <person name="Pham C."/>
            <person name="Simmons D."/>
            <person name="Wilczek-Boney K."/>
            <person name="Hale W."/>
            <person name="Jakkamsetti A."/>
            <person name="Pham P."/>
            <person name="Ruth R."/>
            <person name="San Lucas F."/>
            <person name="Warren J."/>
            <person name="Zhang J."/>
            <person name="Zhao Z."/>
            <person name="Zhou C."/>
            <person name="Zhu D."/>
            <person name="Lee S."/>
            <person name="Bess C."/>
            <person name="Blankenburg K."/>
            <person name="Forbes L."/>
            <person name="Fu Q."/>
            <person name="Gubbala S."/>
            <person name="Hirani K."/>
            <person name="Jayaseelan J.C."/>
            <person name="Lara F."/>
            <person name="Munidasa M."/>
            <person name="Palculict T."/>
            <person name="Patil S."/>
            <person name="Pu L.-L."/>
            <person name="Saada N."/>
            <person name="Tang L."/>
            <person name="Weissenberger G."/>
            <person name="Zhu Y."/>
            <person name="Hemphill L."/>
            <person name="Shang Y."/>
            <person name="Youmans B."/>
            <person name="Ayvaz T."/>
            <person name="Ross M."/>
            <person name="Santibanez J."/>
            <person name="Aqrawi P."/>
            <person name="Gross S."/>
            <person name="Joshi V."/>
            <person name="Fowler G."/>
            <person name="Nazareth L."/>
            <person name="Reid J."/>
            <person name="Worley K."/>
            <person name="Petrosino J."/>
            <person name="Highlander S."/>
            <person name="Gibbs R."/>
        </authorList>
    </citation>
    <scope>NUCLEOTIDE SEQUENCE [LARGE SCALE GENOMIC DNA]</scope>
    <source>
        <strain evidence="2 3">ATCC 51599</strain>
    </source>
</reference>
<feature type="compositionally biased region" description="Low complexity" evidence="1">
    <location>
        <begin position="448"/>
        <end position="460"/>
    </location>
</feature>
<dbReference type="RefSeq" id="WP_005674646.1">
    <property type="nucleotide sequence ID" value="NZ_CP146288.1"/>
</dbReference>
<feature type="compositionally biased region" description="Polar residues" evidence="1">
    <location>
        <begin position="434"/>
        <end position="447"/>
    </location>
</feature>
<gene>
    <name evidence="2" type="ORF">HMPREF0551_2239</name>
</gene>
<feature type="region of interest" description="Disordered" evidence="1">
    <location>
        <begin position="410"/>
        <end position="463"/>
    </location>
</feature>
<dbReference type="SUPFAM" id="SSF50969">
    <property type="entry name" value="YVTN repeat-like/Quinoprotein amine dehydrogenase"/>
    <property type="match status" value="1"/>
</dbReference>
<dbReference type="EMBL" id="AEQP01000022">
    <property type="protein sequence ID" value="EFV94124.1"/>
    <property type="molecule type" value="Genomic_DNA"/>
</dbReference>
<dbReference type="AlphaFoldDB" id="E7RZX5"/>
<dbReference type="Gene3D" id="2.60.40.2700">
    <property type="match status" value="1"/>
</dbReference>
<sequence>MTPEHLAPLTPTHPETAQRIARRSAPSFTTLTALFLSASLLAACGGGGGDAEAASQPGSGTPASALADANPLSLDQGTPAPFSLPEDDIWFLDEAAFNPEGQSATDTKEGVTTKASATQPVIVRAPAFGPAGQTVRVGTPITRVTGVYRNGVAVAGFRSRDGRDIPEGRQASYTPTTADIGKRLVYRERVINQRTGEYIFAYSSPVTVVAADTPSTDNRASKPVSLRAPLIAGGNTRIRAGRPVSAIAGVYQNGQISSRQWLRDGQPIAGATAETYTPTRADVGKKLGYVETVRTPAGSNPVQVQAGTVSVVADNYPSIHTMPRTSVASQTAEVGQMVRGTSGVYQWGRVRQAFWMVDNTLTAKGDSYTVTAADLGKTLAYTEEIEGDSGDVVWLSAPAIKVVAAKPAASASNPGASSQPAAPVATPVAGGNGSATPGLNLGSNGQNTPATPATPGARPASNASIAANDVCRDILLRNNPLQRGQESARVPDRQIPATGVAVQEPTYGTCQVRLTHNGQKVGDEKSHRSDYSRRQAFNADNSRILMYASNGYWHLYDGHTGKYLKQLQGPAGDAEPQWHPTNPDVLYYVPNNGWGMTITELNVASDQRRVVGDLGARLKSFWPTAATAWTKSEGAPSADGRYWCLMVDNNQWQGVGVVTWDMKEDRILGRMNLPARPDHVSMSPSGQYCVVSWAHNRELGTRAYTRDFTTPHAASAARQPYVKLHEQSEHSDLALNKQGEDVYVAIDYQADRGDVFMVNLKTGKRTSLFPTYLSGTATAIHFSGKAYGKPGWALVSTYGEYHASNQASSLRNTAMQQWMHRKIFAVSLEENPQIRPLAHADSDSKSSWGSDAYWAEPQATVNSDFTRVLFNSTLNSSRIQDVETYMLALPKGALDK</sequence>
<proteinExistence type="predicted"/>
<keyword evidence="3" id="KW-1185">Reference proteome</keyword>
<dbReference type="eggNOG" id="COG3391">
    <property type="taxonomic scope" value="Bacteria"/>
</dbReference>